<evidence type="ECO:0000313" key="1">
    <source>
        <dbReference type="EMBL" id="KAJ8684674.1"/>
    </source>
</evidence>
<name>A0ACC2PMZ6_9HYME</name>
<gene>
    <name evidence="1" type="ORF">QAD02_020467</name>
</gene>
<comment type="caution">
    <text evidence="1">The sequence shown here is derived from an EMBL/GenBank/DDBJ whole genome shotgun (WGS) entry which is preliminary data.</text>
</comment>
<sequence>MFTLTYSPHSGIASIKIPHLQVSVSDSQDARLEIYLEEVDVVLPMEEFSPEEEEIEVLCDANNPLLDAQDPLTGDEQDPVFQRYEGILNEAITSAREDLVDLGHRAHAVAIGNSRAQIAGAKAQQVADHQSLESRLQGFRSKIIDMLGNARAKARAELGEALQEIVPDIER</sequence>
<keyword evidence="2" id="KW-1185">Reference proteome</keyword>
<evidence type="ECO:0000313" key="2">
    <source>
        <dbReference type="Proteomes" id="UP001239111"/>
    </source>
</evidence>
<reference evidence="1" key="1">
    <citation type="submission" date="2023-04" db="EMBL/GenBank/DDBJ databases">
        <title>A chromosome-level genome assembly of the parasitoid wasp Eretmocerus hayati.</title>
        <authorList>
            <person name="Zhong Y."/>
            <person name="Liu S."/>
            <person name="Liu Y."/>
        </authorList>
    </citation>
    <scope>NUCLEOTIDE SEQUENCE</scope>
    <source>
        <strain evidence="1">ZJU_SS_LIU_2023</strain>
    </source>
</reference>
<dbReference type="EMBL" id="CM056741">
    <property type="protein sequence ID" value="KAJ8684674.1"/>
    <property type="molecule type" value="Genomic_DNA"/>
</dbReference>
<dbReference type="Proteomes" id="UP001239111">
    <property type="component" value="Chromosome 1"/>
</dbReference>
<accession>A0ACC2PMZ6</accession>
<organism evidence="1 2">
    <name type="scientific">Eretmocerus hayati</name>
    <dbReference type="NCBI Taxonomy" id="131215"/>
    <lineage>
        <taxon>Eukaryota</taxon>
        <taxon>Metazoa</taxon>
        <taxon>Ecdysozoa</taxon>
        <taxon>Arthropoda</taxon>
        <taxon>Hexapoda</taxon>
        <taxon>Insecta</taxon>
        <taxon>Pterygota</taxon>
        <taxon>Neoptera</taxon>
        <taxon>Endopterygota</taxon>
        <taxon>Hymenoptera</taxon>
        <taxon>Apocrita</taxon>
        <taxon>Proctotrupomorpha</taxon>
        <taxon>Chalcidoidea</taxon>
        <taxon>Aphelinidae</taxon>
        <taxon>Aphelininae</taxon>
        <taxon>Eretmocerus</taxon>
    </lineage>
</organism>
<protein>
    <submittedName>
        <fullName evidence="1">Uncharacterized protein</fullName>
    </submittedName>
</protein>
<proteinExistence type="predicted"/>